<dbReference type="AlphaFoldDB" id="A0AAD5MLA6"/>
<name>A0AAD5MLA6_PARTN</name>
<sequence length="104" mass="11978">MLNQQVTACQVENPSTLQCLTVDLLSKEIEHSQQCNWHKRPNEFLKAGLYRTDSIAALFKTRPSTPAFRLCQTVQFRRNPSKEMVKYSRQSNGLGSNADDKRLY</sequence>
<organism evidence="2 3">
    <name type="scientific">Parelaphostrongylus tenuis</name>
    <name type="common">Meningeal worm</name>
    <dbReference type="NCBI Taxonomy" id="148309"/>
    <lineage>
        <taxon>Eukaryota</taxon>
        <taxon>Metazoa</taxon>
        <taxon>Ecdysozoa</taxon>
        <taxon>Nematoda</taxon>
        <taxon>Chromadorea</taxon>
        <taxon>Rhabditida</taxon>
        <taxon>Rhabditina</taxon>
        <taxon>Rhabditomorpha</taxon>
        <taxon>Strongyloidea</taxon>
        <taxon>Metastrongylidae</taxon>
        <taxon>Parelaphostrongylus</taxon>
    </lineage>
</organism>
<evidence type="ECO:0000313" key="3">
    <source>
        <dbReference type="Proteomes" id="UP001196413"/>
    </source>
</evidence>
<comment type="caution">
    <text evidence="2">The sequence shown here is derived from an EMBL/GenBank/DDBJ whole genome shotgun (WGS) entry which is preliminary data.</text>
</comment>
<dbReference type="Proteomes" id="UP001196413">
    <property type="component" value="Unassembled WGS sequence"/>
</dbReference>
<reference evidence="2" key="1">
    <citation type="submission" date="2021-06" db="EMBL/GenBank/DDBJ databases">
        <title>Parelaphostrongylus tenuis whole genome reference sequence.</title>
        <authorList>
            <person name="Garwood T.J."/>
            <person name="Larsen P.A."/>
            <person name="Fountain-Jones N.M."/>
            <person name="Garbe J.R."/>
            <person name="Macchietto M.G."/>
            <person name="Kania S.A."/>
            <person name="Gerhold R.W."/>
            <person name="Richards J.E."/>
            <person name="Wolf T.M."/>
        </authorList>
    </citation>
    <scope>NUCLEOTIDE SEQUENCE</scope>
    <source>
        <strain evidence="2">MNPRO001-30</strain>
        <tissue evidence="2">Meninges</tissue>
    </source>
</reference>
<proteinExistence type="predicted"/>
<evidence type="ECO:0000313" key="2">
    <source>
        <dbReference type="EMBL" id="KAJ1346154.1"/>
    </source>
</evidence>
<evidence type="ECO:0000256" key="1">
    <source>
        <dbReference type="SAM" id="MobiDB-lite"/>
    </source>
</evidence>
<keyword evidence="3" id="KW-1185">Reference proteome</keyword>
<gene>
    <name evidence="2" type="ORF">KIN20_000864</name>
</gene>
<accession>A0AAD5MLA6</accession>
<feature type="region of interest" description="Disordered" evidence="1">
    <location>
        <begin position="81"/>
        <end position="104"/>
    </location>
</feature>
<dbReference type="EMBL" id="JAHQIW010000119">
    <property type="protein sequence ID" value="KAJ1346154.1"/>
    <property type="molecule type" value="Genomic_DNA"/>
</dbReference>
<protein>
    <submittedName>
        <fullName evidence="2">Uncharacterized protein</fullName>
    </submittedName>
</protein>